<evidence type="ECO:0000313" key="3">
    <source>
        <dbReference type="EMBL" id="ETS62707.1"/>
    </source>
</evidence>
<feature type="compositionally biased region" description="Low complexity" evidence="2">
    <location>
        <begin position="753"/>
        <end position="767"/>
    </location>
</feature>
<keyword evidence="1" id="KW-0175">Coiled coil</keyword>
<feature type="region of interest" description="Disordered" evidence="2">
    <location>
        <begin position="1"/>
        <end position="20"/>
    </location>
</feature>
<organism evidence="3 4">
    <name type="scientific">Moesziomyces aphidis</name>
    <name type="common">Pseudozyma aphidis</name>
    <dbReference type="NCBI Taxonomy" id="84754"/>
    <lineage>
        <taxon>Eukaryota</taxon>
        <taxon>Fungi</taxon>
        <taxon>Dikarya</taxon>
        <taxon>Basidiomycota</taxon>
        <taxon>Ustilaginomycotina</taxon>
        <taxon>Ustilaginomycetes</taxon>
        <taxon>Ustilaginales</taxon>
        <taxon>Ustilaginaceae</taxon>
        <taxon>Moesziomyces</taxon>
    </lineage>
</organism>
<dbReference type="Proteomes" id="UP000019462">
    <property type="component" value="Unassembled WGS sequence"/>
</dbReference>
<feature type="compositionally biased region" description="Polar residues" evidence="2">
    <location>
        <begin position="222"/>
        <end position="233"/>
    </location>
</feature>
<dbReference type="EMBL" id="AWNI01000009">
    <property type="protein sequence ID" value="ETS62707.1"/>
    <property type="molecule type" value="Genomic_DNA"/>
</dbReference>
<feature type="coiled-coil region" evidence="1">
    <location>
        <begin position="586"/>
        <end position="669"/>
    </location>
</feature>
<accession>W3VPL7</accession>
<feature type="coiled-coil region" evidence="1">
    <location>
        <begin position="428"/>
        <end position="455"/>
    </location>
</feature>
<evidence type="ECO:0000256" key="1">
    <source>
        <dbReference type="SAM" id="Coils"/>
    </source>
</evidence>
<feature type="compositionally biased region" description="Low complexity" evidence="2">
    <location>
        <begin position="371"/>
        <end position="399"/>
    </location>
</feature>
<gene>
    <name evidence="3" type="ORF">PaG_02444</name>
</gene>
<dbReference type="HOGENOM" id="CLU_306313_0_0_1"/>
<protein>
    <submittedName>
        <fullName evidence="3">Uncharacterized protein</fullName>
    </submittedName>
</protein>
<feature type="region of interest" description="Disordered" evidence="2">
    <location>
        <begin position="288"/>
        <end position="399"/>
    </location>
</feature>
<feature type="compositionally biased region" description="Low complexity" evidence="2">
    <location>
        <begin position="915"/>
        <end position="930"/>
    </location>
</feature>
<sequence length="1005" mass="106578">MVVSRSPPPVRRSPRKDASAALDASFSSFSSHATQPRKIGKLPSARSSAASVVEPATPVHAAAPASSFPSLNQMAAASQERRSASRPADRAAFSASFPANTSNMVPSSLPRPVSRPQMLHSDDDEQDPAHRARGARSSLTNGAIQRARQMAGDETPIAVSQAKAARQAASAARKGTSPLLADESGDSTAQLIPGQRDAAVDPVHADIQVDVPRLPSLDRPVTSISASQPSRSETAPPANAAVDTSSASQASIFGTTNRRNGQDQPIGAANAAVGTAYDFDKYLDSELDPFNRASRANPRRESRPLPAQQQPDDEDEAESSGDTTARGSHLARVRSATAAGTAPAPAPAPIESTPLFSRVKAAATPRLSPHASPSVSSHKLSHLSSLSSGQTASSSTSARQSVLADSSIASNHRFDPSARADRIQTMELGELRKKHAALLRELDATQDALTAAKEESEGWASECTGLQGQLASTKSTHQAAITRESRTRAELQVRLHQYKIEADDRAWKLLGQRRQACLIDVALQHAKNEATYHEGRYHAADADLRGQMDELRIRLMLERKRADLLSLHVRAALRDEARLKKKLAAKSAASLELQAENEKLAELLEEARQSRANDAEAGGEAKSLRKELAEAQAEIVELQKRDDMMTETRKAWKSERKLLLAQIEELNAAPAPAAKSKLAAQAPQPKVSKLIAAAQELPPSSPVYAKKRDRQPMQGASELGPPSEDEVDRHVVATAATRKPKGAKSSSPLVPFAKISATSSTKAALAKKSVKPAKAATNGKSSSSKSWRDEVAITDSSEEDSDDNRQRRRGRGARDDTDSEQDSEDERAKAKASKKKSSASAGKKSATGSSGTRSKPAVVRKNKLAMPIEYDDQTADPSATPIIRSNKRTVDDDSDDERADSSVLGAKFGRDRTNLALPKATSKPAKPSKLVAPAADEGQVKKKKRKLLGGGGAMQWGAAANDAGLAPNFDIPLELSPIKGGAASKAGGGAAFLAGFGMPSRNPFA</sequence>
<reference evidence="3 4" key="1">
    <citation type="journal article" date="2014" name="Genome Announc.">
        <title>Genome sequence of the basidiomycetous fungus Pseudozyma aphidis DSM70725, an efficient producer of biosurfactant mannosylerythritol lipids.</title>
        <authorList>
            <person name="Lorenz S."/>
            <person name="Guenther M."/>
            <person name="Grumaz C."/>
            <person name="Rupp S."/>
            <person name="Zibek S."/>
            <person name="Sohn K."/>
        </authorList>
    </citation>
    <scope>NUCLEOTIDE SEQUENCE [LARGE SCALE GENOMIC DNA]</scope>
    <source>
        <strain evidence="4">ATCC 32657 / CBS 517.83 / DSM 70725 / JCM 10318 / NBRC 10182 / NRRL Y-7954 / St-0401</strain>
    </source>
</reference>
<feature type="region of interest" description="Disordered" evidence="2">
    <location>
        <begin position="694"/>
        <end position="942"/>
    </location>
</feature>
<feature type="compositionally biased region" description="Pro residues" evidence="2">
    <location>
        <begin position="1"/>
        <end position="11"/>
    </location>
</feature>
<feature type="compositionally biased region" description="Basic and acidic residues" evidence="2">
    <location>
        <begin position="79"/>
        <end position="89"/>
    </location>
</feature>
<feature type="compositionally biased region" description="Low complexity" evidence="2">
    <location>
        <begin position="838"/>
        <end position="855"/>
    </location>
</feature>
<feature type="compositionally biased region" description="Low complexity" evidence="2">
    <location>
        <begin position="90"/>
        <end position="116"/>
    </location>
</feature>
<evidence type="ECO:0000313" key="4">
    <source>
        <dbReference type="Proteomes" id="UP000019462"/>
    </source>
</evidence>
<feature type="compositionally biased region" description="Low complexity" evidence="2">
    <location>
        <begin position="160"/>
        <end position="174"/>
    </location>
</feature>
<dbReference type="AlphaFoldDB" id="W3VPL7"/>
<keyword evidence="4" id="KW-1185">Reference proteome</keyword>
<comment type="caution">
    <text evidence="3">The sequence shown here is derived from an EMBL/GenBank/DDBJ whole genome shotgun (WGS) entry which is preliminary data.</text>
</comment>
<feature type="compositionally biased region" description="Polar residues" evidence="2">
    <location>
        <begin position="242"/>
        <end position="263"/>
    </location>
</feature>
<evidence type="ECO:0000256" key="2">
    <source>
        <dbReference type="SAM" id="MobiDB-lite"/>
    </source>
</evidence>
<feature type="region of interest" description="Disordered" evidence="2">
    <location>
        <begin position="26"/>
        <end position="267"/>
    </location>
</feature>
<name>W3VPL7_MOEAP</name>
<dbReference type="OrthoDB" id="2554026at2759"/>
<proteinExistence type="predicted"/>